<sequence length="726" mass="79878">MFLFNVYYTHRLLKPQASTPSHLDNPLECRPKTPTRKQRNEVYNGLKTSLELISSVFKMSPVPGVEGIITTVKGIMDIVEGAKHNKQACYDICIKINKLIDVVHAELKDHDDTDADKGTVTRVGSLESSLVDVSRKLSDLAQENAFRRAINRVADADLIQDLNKEVDECINTFMLGAQLSTGMDVKYLRDEAVRTRIAEGLDTGGWRSDRRCLPGTRTRYINRIWEWVRSSEGPALCWLNGVAGSGKSCISHELAATLHAKRRPYSSFFFRHDDEPLASSAVRLLAYGLSFVSGLRELVIQAMEQSTDSRVNLTMEEQFAALVVAPLQEFASLCPTATVVLVIDGVDECPDNIRPSFLAAIRSGVPLLPSAVKIFLASRPRGDVRGCLSALPSLEVTLAVGAGRDDGDIERFLQRELERISKAAGLEKTWPASQIEKDANALASKAGGLFQWSRLLSSLLSNRVRPQEVVSRILAVETPSTLEVNLDVLYTEALKTALPTAADDRDLGALYRQVVGTVVAAKQPLTVAALCTLLKATDEGAKGAIQALLQNLGCVLILHRIRGGAVLVRIGHPSFHDYVTSRERCPSIWFIDPDKASAELGARCFALMAKALRRDICRLGGPSATNKDVPSATVYQFIDFGLRYACNHAFTHIAGDTGNIRRLEAFLAEKLLEWLEAMSLMRLLDAAIELLRHALADLNQQSISTSSIEIVQDGYSVCRPLREPFE</sequence>
<evidence type="ECO:0000313" key="2">
    <source>
        <dbReference type="Proteomes" id="UP001207468"/>
    </source>
</evidence>
<reference evidence="1" key="1">
    <citation type="submission" date="2021-03" db="EMBL/GenBank/DDBJ databases">
        <title>Evolutionary priming and transition to the ectomycorrhizal habit in an iconic lineage of mushroom-forming fungi: is preadaptation a requirement?</title>
        <authorList>
            <consortium name="DOE Joint Genome Institute"/>
            <person name="Looney B.P."/>
            <person name="Miyauchi S."/>
            <person name="Morin E."/>
            <person name="Drula E."/>
            <person name="Courty P.E."/>
            <person name="Chicoki N."/>
            <person name="Fauchery L."/>
            <person name="Kohler A."/>
            <person name="Kuo A."/>
            <person name="LaButti K."/>
            <person name="Pangilinan J."/>
            <person name="Lipzen A."/>
            <person name="Riley R."/>
            <person name="Andreopoulos W."/>
            <person name="He G."/>
            <person name="Johnson J."/>
            <person name="Barry K.W."/>
            <person name="Grigoriev I.V."/>
            <person name="Nagy L."/>
            <person name="Hibbett D."/>
            <person name="Henrissat B."/>
            <person name="Matheny P.B."/>
            <person name="Labbe J."/>
            <person name="Martin A.F."/>
        </authorList>
    </citation>
    <scope>NUCLEOTIDE SEQUENCE</scope>
    <source>
        <strain evidence="1">BPL698</strain>
    </source>
</reference>
<gene>
    <name evidence="1" type="ORF">F5148DRAFT_493510</name>
</gene>
<organism evidence="1 2">
    <name type="scientific">Russula earlei</name>
    <dbReference type="NCBI Taxonomy" id="71964"/>
    <lineage>
        <taxon>Eukaryota</taxon>
        <taxon>Fungi</taxon>
        <taxon>Dikarya</taxon>
        <taxon>Basidiomycota</taxon>
        <taxon>Agaricomycotina</taxon>
        <taxon>Agaricomycetes</taxon>
        <taxon>Russulales</taxon>
        <taxon>Russulaceae</taxon>
        <taxon>Russula</taxon>
    </lineage>
</organism>
<keyword evidence="2" id="KW-1185">Reference proteome</keyword>
<evidence type="ECO:0000313" key="1">
    <source>
        <dbReference type="EMBL" id="KAI9452990.1"/>
    </source>
</evidence>
<name>A0ACC0TZE2_9AGAM</name>
<comment type="caution">
    <text evidence="1">The sequence shown here is derived from an EMBL/GenBank/DDBJ whole genome shotgun (WGS) entry which is preliminary data.</text>
</comment>
<protein>
    <submittedName>
        <fullName evidence="1">Uncharacterized protein</fullName>
    </submittedName>
</protein>
<dbReference type="Proteomes" id="UP001207468">
    <property type="component" value="Unassembled WGS sequence"/>
</dbReference>
<accession>A0ACC0TZE2</accession>
<dbReference type="EMBL" id="JAGFNK010000321">
    <property type="protein sequence ID" value="KAI9452990.1"/>
    <property type="molecule type" value="Genomic_DNA"/>
</dbReference>
<proteinExistence type="predicted"/>